<dbReference type="Proteomes" id="UP001159405">
    <property type="component" value="Unassembled WGS sequence"/>
</dbReference>
<proteinExistence type="predicted"/>
<organism evidence="2 3">
    <name type="scientific">Porites lobata</name>
    <dbReference type="NCBI Taxonomy" id="104759"/>
    <lineage>
        <taxon>Eukaryota</taxon>
        <taxon>Metazoa</taxon>
        <taxon>Cnidaria</taxon>
        <taxon>Anthozoa</taxon>
        <taxon>Hexacorallia</taxon>
        <taxon>Scleractinia</taxon>
        <taxon>Fungiina</taxon>
        <taxon>Poritidae</taxon>
        <taxon>Porites</taxon>
    </lineage>
</organism>
<evidence type="ECO:0000313" key="2">
    <source>
        <dbReference type="EMBL" id="CAH3139110.1"/>
    </source>
</evidence>
<keyword evidence="3" id="KW-1185">Reference proteome</keyword>
<accession>A0ABN8P9P5</accession>
<dbReference type="PANTHER" id="PTHR46579:SF1">
    <property type="entry name" value="F5_8 TYPE C DOMAIN-CONTAINING PROTEIN"/>
    <property type="match status" value="1"/>
</dbReference>
<evidence type="ECO:0000256" key="1">
    <source>
        <dbReference type="SAM" id="MobiDB-lite"/>
    </source>
</evidence>
<feature type="non-terminal residue" evidence="2">
    <location>
        <position position="1"/>
    </location>
</feature>
<sequence length="288" mass="32638">QPGSNNCDNCEFGTNACNKGSLHHGSEDDDTTLDATLSTDESEESSSLSEGDSSRSSESEDFKESEEQVKDRCANDSCKGAALSSFVDLHFEEKIKDSKETRADLMNMKHFNGKCACHLCKSEGKGYGLNNIHKCWPFQQNLEKRTHEDQLTYASKATRGCRKSVVGVKGHSIFAKLLYPFDLIRSFAINWMHSVCLGVLKYIMQRQMSDRNRDKPFYLGAKKASISHQLKAARHCRKIAQIIRRSETLESHRTEELAIALFGGRFEKQIKFTVCFSLVFVCFRILFF</sequence>
<feature type="compositionally biased region" description="Basic and acidic residues" evidence="1">
    <location>
        <begin position="52"/>
        <end position="68"/>
    </location>
</feature>
<protein>
    <submittedName>
        <fullName evidence="2">Uncharacterized protein</fullName>
    </submittedName>
</protein>
<reference evidence="2 3" key="1">
    <citation type="submission" date="2022-05" db="EMBL/GenBank/DDBJ databases">
        <authorList>
            <consortium name="Genoscope - CEA"/>
            <person name="William W."/>
        </authorList>
    </citation>
    <scope>NUCLEOTIDE SEQUENCE [LARGE SCALE GENOMIC DNA]</scope>
</reference>
<name>A0ABN8P9P5_9CNID</name>
<evidence type="ECO:0000313" key="3">
    <source>
        <dbReference type="Proteomes" id="UP001159405"/>
    </source>
</evidence>
<comment type="caution">
    <text evidence="2">The sequence shown here is derived from an EMBL/GenBank/DDBJ whole genome shotgun (WGS) entry which is preliminary data.</text>
</comment>
<dbReference type="EMBL" id="CALNXK010000062">
    <property type="protein sequence ID" value="CAH3139110.1"/>
    <property type="molecule type" value="Genomic_DNA"/>
</dbReference>
<gene>
    <name evidence="2" type="ORF">PLOB_00040605</name>
</gene>
<feature type="region of interest" description="Disordered" evidence="1">
    <location>
        <begin position="21"/>
        <end position="68"/>
    </location>
</feature>
<feature type="compositionally biased region" description="Low complexity" evidence="1">
    <location>
        <begin position="33"/>
        <end position="51"/>
    </location>
</feature>
<dbReference type="PANTHER" id="PTHR46579">
    <property type="entry name" value="F5/8 TYPE C DOMAIN-CONTAINING PROTEIN-RELATED"/>
    <property type="match status" value="1"/>
</dbReference>